<evidence type="ECO:0000256" key="4">
    <source>
        <dbReference type="RuleBase" id="RU003560"/>
    </source>
</evidence>
<gene>
    <name evidence="6" type="ORF">MGU_05409</name>
</gene>
<evidence type="ECO:0000256" key="5">
    <source>
        <dbReference type="RuleBase" id="RU365036"/>
    </source>
</evidence>
<keyword evidence="7" id="KW-1185">Reference proteome</keyword>
<name>A0A0B4H5R6_METGA</name>
<dbReference type="GO" id="GO:0010121">
    <property type="term" value="P:L-arginine catabolic process to proline via ornithine"/>
    <property type="evidence" value="ECO:0007669"/>
    <property type="project" value="TreeGrafter"/>
</dbReference>
<protein>
    <recommendedName>
        <fullName evidence="5">Ornithine aminotransferase</fullName>
        <ecNumber evidence="5">2.6.1.13</ecNumber>
    </recommendedName>
</protein>
<reference evidence="6 7" key="1">
    <citation type="journal article" date="2014" name="Proc. Natl. Acad. Sci. U.S.A.">
        <title>Trajectory and genomic determinants of fungal-pathogen speciation and host adaptation.</title>
        <authorList>
            <person name="Hu X."/>
            <person name="Xiao G."/>
            <person name="Zheng P."/>
            <person name="Shang Y."/>
            <person name="Su Y."/>
            <person name="Zhang X."/>
            <person name="Liu X."/>
            <person name="Zhan S."/>
            <person name="St Leger R.J."/>
            <person name="Wang C."/>
        </authorList>
    </citation>
    <scope>NUCLEOTIDE SEQUENCE [LARGE SCALE GENOMIC DNA]</scope>
    <source>
        <strain evidence="6 7">ARSEF 977</strain>
    </source>
</reference>
<dbReference type="AlphaFoldDB" id="A0A0B4H5R6"/>
<dbReference type="GO" id="GO:0004587">
    <property type="term" value="F:ornithine aminotransferase activity"/>
    <property type="evidence" value="ECO:0007669"/>
    <property type="project" value="UniProtKB-EC"/>
</dbReference>
<evidence type="ECO:0000256" key="1">
    <source>
        <dbReference type="ARBA" id="ARBA00001933"/>
    </source>
</evidence>
<dbReference type="EMBL" id="AZNH01000016">
    <property type="protein sequence ID" value="KID87377.1"/>
    <property type="molecule type" value="Genomic_DNA"/>
</dbReference>
<dbReference type="EC" id="2.6.1.13" evidence="5"/>
<dbReference type="OrthoDB" id="10261433at2759"/>
<dbReference type="Proteomes" id="UP000031192">
    <property type="component" value="Unassembled WGS sequence"/>
</dbReference>
<comment type="similarity">
    <text evidence="2 4">Belongs to the class-III pyridoxal-phosphate-dependent aminotransferase family.</text>
</comment>
<dbReference type="HOGENOM" id="CLU_016922_10_3_1"/>
<accession>A0A0B4H5R6</accession>
<dbReference type="FunFam" id="3.90.1150.10:FF:000152">
    <property type="entry name" value="Ornithine aminotransferase"/>
    <property type="match status" value="1"/>
</dbReference>
<comment type="caution">
    <text evidence="6">The sequence shown here is derived from an EMBL/GenBank/DDBJ whole genome shotgun (WGS) entry which is preliminary data.</text>
</comment>
<organism evidence="6 7">
    <name type="scientific">Metarhizium guizhouense (strain ARSEF 977)</name>
    <dbReference type="NCBI Taxonomy" id="1276136"/>
    <lineage>
        <taxon>Eukaryota</taxon>
        <taxon>Fungi</taxon>
        <taxon>Dikarya</taxon>
        <taxon>Ascomycota</taxon>
        <taxon>Pezizomycotina</taxon>
        <taxon>Sordariomycetes</taxon>
        <taxon>Hypocreomycetidae</taxon>
        <taxon>Hypocreales</taxon>
        <taxon>Clavicipitaceae</taxon>
        <taxon>Metarhizium</taxon>
    </lineage>
</organism>
<dbReference type="GO" id="GO:0042802">
    <property type="term" value="F:identical protein binding"/>
    <property type="evidence" value="ECO:0007669"/>
    <property type="project" value="TreeGrafter"/>
</dbReference>
<dbReference type="InterPro" id="IPR005814">
    <property type="entry name" value="Aminotrans_3"/>
</dbReference>
<dbReference type="InterPro" id="IPR050103">
    <property type="entry name" value="Class-III_PLP-dep_AT"/>
</dbReference>
<dbReference type="InterPro" id="IPR015422">
    <property type="entry name" value="PyrdxlP-dep_Trfase_small"/>
</dbReference>
<dbReference type="GO" id="GO:0005737">
    <property type="term" value="C:cytoplasm"/>
    <property type="evidence" value="ECO:0007669"/>
    <property type="project" value="TreeGrafter"/>
</dbReference>
<comment type="pathway">
    <text evidence="5">Amino-acid biosynthesis; L-proline biosynthesis; L-glutamate 5-semialdehyde from L-ornithine: step 1/1.</text>
</comment>
<keyword evidence="3 4" id="KW-0663">Pyridoxal phosphate</keyword>
<dbReference type="PANTHER" id="PTHR11986">
    <property type="entry name" value="AMINOTRANSFERASE CLASS III"/>
    <property type="match status" value="1"/>
</dbReference>
<sequence length="399" mass="43168">MVSNGVKDKGPGKLAIAHRAATTDIALQAEKSFSAQNYQSLPIVFSRAQGASVWDPEGRHYLDFHSASTALNHGHCHPKLVAALVDQASRLTLTSRAFHNDVYPQFAEMVTETFGYDRVLPSSTGAEAAETAIKVARKWAYKVKGVPKDQAIILGAAGNHHGRTRGLQPGRLLAPFIVEPIQGDAGVIVADDEYLREARRLCDKYRALLICDEIQTGIARTGRLLGHYWSGIRPDLVLLGKTMTGGMYPVSCVLGSNDVMLTVEPGTHGSTYGGNPLGAAVAMRALEVVDEEKLVERAERLGNILREGLRAVQARNPIIQTVRGRGLLNAFVIDQSKTDGCLGIELCERMKEKGLLLKSSRTGVIRIAPPLVVTEDELEKGLEIIKECVEELSGLSSTG</sequence>
<proteinExistence type="inferred from homology"/>
<keyword evidence="5 6" id="KW-0032">Aminotransferase</keyword>
<dbReference type="InterPro" id="IPR015424">
    <property type="entry name" value="PyrdxlP-dep_Trfase"/>
</dbReference>
<dbReference type="GO" id="GO:0019544">
    <property type="term" value="P:L-arginine catabolic process to L-glutamate"/>
    <property type="evidence" value="ECO:0007669"/>
    <property type="project" value="TreeGrafter"/>
</dbReference>
<dbReference type="PROSITE" id="PS00600">
    <property type="entry name" value="AA_TRANSFER_CLASS_3"/>
    <property type="match status" value="1"/>
</dbReference>
<keyword evidence="5" id="KW-0808">Transferase</keyword>
<dbReference type="PANTHER" id="PTHR11986:SF18">
    <property type="entry name" value="ORNITHINE AMINOTRANSFERASE, MITOCHONDRIAL"/>
    <property type="match status" value="1"/>
</dbReference>
<dbReference type="GO" id="GO:0055129">
    <property type="term" value="P:L-proline biosynthetic process"/>
    <property type="evidence" value="ECO:0007669"/>
    <property type="project" value="UniProtKB-UniPathway"/>
</dbReference>
<dbReference type="Gene3D" id="3.40.640.10">
    <property type="entry name" value="Type I PLP-dependent aspartate aminotransferase-like (Major domain)"/>
    <property type="match status" value="2"/>
</dbReference>
<evidence type="ECO:0000313" key="6">
    <source>
        <dbReference type="EMBL" id="KID87377.1"/>
    </source>
</evidence>
<dbReference type="InterPro" id="IPR049704">
    <property type="entry name" value="Aminotrans_3_PPA_site"/>
</dbReference>
<evidence type="ECO:0000256" key="3">
    <source>
        <dbReference type="ARBA" id="ARBA00022898"/>
    </source>
</evidence>
<dbReference type="InterPro" id="IPR015421">
    <property type="entry name" value="PyrdxlP-dep_Trfase_major"/>
</dbReference>
<dbReference type="CDD" id="cd00610">
    <property type="entry name" value="OAT_like"/>
    <property type="match status" value="1"/>
</dbReference>
<dbReference type="GO" id="GO:0030170">
    <property type="term" value="F:pyridoxal phosphate binding"/>
    <property type="evidence" value="ECO:0007669"/>
    <property type="project" value="InterPro"/>
</dbReference>
<dbReference type="Pfam" id="PF00202">
    <property type="entry name" value="Aminotran_3"/>
    <property type="match status" value="2"/>
</dbReference>
<dbReference type="PIRSF" id="PIRSF000521">
    <property type="entry name" value="Transaminase_4ab_Lys_Orn"/>
    <property type="match status" value="1"/>
</dbReference>
<dbReference type="UniPathway" id="UPA00098">
    <property type="reaction ID" value="UER00358"/>
</dbReference>
<evidence type="ECO:0000256" key="2">
    <source>
        <dbReference type="ARBA" id="ARBA00008954"/>
    </source>
</evidence>
<evidence type="ECO:0000313" key="7">
    <source>
        <dbReference type="Proteomes" id="UP000031192"/>
    </source>
</evidence>
<comment type="cofactor">
    <cofactor evidence="1 5">
        <name>pyridoxal 5'-phosphate</name>
        <dbReference type="ChEBI" id="CHEBI:597326"/>
    </cofactor>
</comment>
<dbReference type="Gene3D" id="3.90.1150.10">
    <property type="entry name" value="Aspartate Aminotransferase, domain 1"/>
    <property type="match status" value="2"/>
</dbReference>
<dbReference type="SUPFAM" id="SSF53383">
    <property type="entry name" value="PLP-dependent transferases"/>
    <property type="match status" value="1"/>
</dbReference>
<comment type="catalytic activity">
    <reaction evidence="5">
        <text>a 2-oxocarboxylate + L-ornithine = L-glutamate 5-semialdehyde + an L-alpha-amino acid</text>
        <dbReference type="Rhea" id="RHEA:13877"/>
        <dbReference type="ChEBI" id="CHEBI:35179"/>
        <dbReference type="ChEBI" id="CHEBI:46911"/>
        <dbReference type="ChEBI" id="CHEBI:58066"/>
        <dbReference type="ChEBI" id="CHEBI:59869"/>
        <dbReference type="EC" id="2.6.1.13"/>
    </reaction>
</comment>